<proteinExistence type="predicted"/>
<feature type="region of interest" description="Disordered" evidence="1">
    <location>
        <begin position="141"/>
        <end position="230"/>
    </location>
</feature>
<dbReference type="EMBL" id="DF973255">
    <property type="protein sequence ID" value="GAU22852.1"/>
    <property type="molecule type" value="Genomic_DNA"/>
</dbReference>
<evidence type="ECO:0000313" key="3">
    <source>
        <dbReference type="Proteomes" id="UP000242715"/>
    </source>
</evidence>
<dbReference type="AlphaFoldDB" id="A0A2Z6MBF3"/>
<accession>A0A2Z6MBF3</accession>
<reference evidence="3" key="1">
    <citation type="journal article" date="2017" name="Front. Plant Sci.">
        <title>Climate Clever Clovers: New Paradigm to Reduce the Environmental Footprint of Ruminants by Breeding Low Methanogenic Forages Utilizing Haplotype Variation.</title>
        <authorList>
            <person name="Kaur P."/>
            <person name="Appels R."/>
            <person name="Bayer P.E."/>
            <person name="Keeble-Gagnere G."/>
            <person name="Wang J."/>
            <person name="Hirakawa H."/>
            <person name="Shirasawa K."/>
            <person name="Vercoe P."/>
            <person name="Stefanova K."/>
            <person name="Durmic Z."/>
            <person name="Nichols P."/>
            <person name="Revell C."/>
            <person name="Isobe S.N."/>
            <person name="Edwards D."/>
            <person name="Erskine W."/>
        </authorList>
    </citation>
    <scope>NUCLEOTIDE SEQUENCE [LARGE SCALE GENOMIC DNA]</scope>
    <source>
        <strain evidence="3">cv. Daliak</strain>
    </source>
</reference>
<keyword evidence="3" id="KW-1185">Reference proteome</keyword>
<feature type="compositionally biased region" description="Polar residues" evidence="1">
    <location>
        <begin position="31"/>
        <end position="51"/>
    </location>
</feature>
<feature type="region of interest" description="Disordered" evidence="1">
    <location>
        <begin position="1"/>
        <end position="129"/>
    </location>
</feature>
<protein>
    <submittedName>
        <fullName evidence="2">Uncharacterized protein</fullName>
    </submittedName>
</protein>
<organism evidence="2 3">
    <name type="scientific">Trifolium subterraneum</name>
    <name type="common">Subterranean clover</name>
    <dbReference type="NCBI Taxonomy" id="3900"/>
    <lineage>
        <taxon>Eukaryota</taxon>
        <taxon>Viridiplantae</taxon>
        <taxon>Streptophyta</taxon>
        <taxon>Embryophyta</taxon>
        <taxon>Tracheophyta</taxon>
        <taxon>Spermatophyta</taxon>
        <taxon>Magnoliopsida</taxon>
        <taxon>eudicotyledons</taxon>
        <taxon>Gunneridae</taxon>
        <taxon>Pentapetalae</taxon>
        <taxon>rosids</taxon>
        <taxon>fabids</taxon>
        <taxon>Fabales</taxon>
        <taxon>Fabaceae</taxon>
        <taxon>Papilionoideae</taxon>
        <taxon>50 kb inversion clade</taxon>
        <taxon>NPAAA clade</taxon>
        <taxon>Hologalegina</taxon>
        <taxon>IRL clade</taxon>
        <taxon>Trifolieae</taxon>
        <taxon>Trifolium</taxon>
    </lineage>
</organism>
<dbReference type="Proteomes" id="UP000242715">
    <property type="component" value="Unassembled WGS sequence"/>
</dbReference>
<feature type="compositionally biased region" description="Basic and acidic residues" evidence="1">
    <location>
        <begin position="116"/>
        <end position="129"/>
    </location>
</feature>
<gene>
    <name evidence="2" type="ORF">TSUD_282190</name>
</gene>
<name>A0A2Z6MBF3_TRISU</name>
<sequence length="252" mass="28062">MAPKKGIFFYNPPSVTSDKEEDGYSSEDVQHSQNPSPSTPISNPKSFTIVESDSEPEHTTPPNNKTKPLASTLRSETKRSLDNNNNNNTNVSGAKLSKKKKTVSSCGGSYENEREEDVRVTGKDSKQRVFYEEYELSNKKASFFYNSPSATSDKEDDYSSEDVQHSQNPSPSTPISNPKSFTTVESDSEPKHTTPPNNKTKPLASTLRSRTKRSLDNNNNNANGSDAKLSKKKKLFLVVVVLTRTRERKMSE</sequence>
<feature type="compositionally biased region" description="Polar residues" evidence="1">
    <location>
        <begin position="165"/>
        <end position="185"/>
    </location>
</feature>
<evidence type="ECO:0000313" key="2">
    <source>
        <dbReference type="EMBL" id="GAU22852.1"/>
    </source>
</evidence>
<evidence type="ECO:0000256" key="1">
    <source>
        <dbReference type="SAM" id="MobiDB-lite"/>
    </source>
</evidence>